<gene>
    <name evidence="2" type="ORF">BWR18_11110</name>
</gene>
<protein>
    <recommendedName>
        <fullName evidence="4">DUF3307 domain-containing protein</fullName>
    </recommendedName>
</protein>
<dbReference type="Proteomes" id="UP000186336">
    <property type="component" value="Chromosome"/>
</dbReference>
<evidence type="ECO:0008006" key="4">
    <source>
        <dbReference type="Google" id="ProtNLM"/>
    </source>
</evidence>
<feature type="transmembrane region" description="Helical" evidence="1">
    <location>
        <begin position="55"/>
        <end position="78"/>
    </location>
</feature>
<keyword evidence="1" id="KW-0812">Transmembrane</keyword>
<dbReference type="Pfam" id="PF11750">
    <property type="entry name" value="DUF3307"/>
    <property type="match status" value="1"/>
</dbReference>
<keyword evidence="3" id="KW-1185">Reference proteome</keyword>
<evidence type="ECO:0000313" key="3">
    <source>
        <dbReference type="Proteomes" id="UP000186336"/>
    </source>
</evidence>
<sequence length="126" mass="14268">MTDPVTFALVLLFLLQVKHLFADFYLQTPRMLANRGVYMHVGRLQHAGLHGVGSLVAMVLVGVPVWLALVVAIAEWIAHFHIDWGKGWWSEHTGHDPSQGGFWRAFGLDQAVHQWTYLIMVWAVLP</sequence>
<proteinExistence type="predicted"/>
<accession>A0A1P8MVN9</accession>
<dbReference type="InterPro" id="IPR021737">
    <property type="entry name" value="Phage_phiKZ_Orf197"/>
</dbReference>
<organism evidence="2 3">
    <name type="scientific">Tateyamaria omphalii</name>
    <dbReference type="NCBI Taxonomy" id="299262"/>
    <lineage>
        <taxon>Bacteria</taxon>
        <taxon>Pseudomonadati</taxon>
        <taxon>Pseudomonadota</taxon>
        <taxon>Alphaproteobacteria</taxon>
        <taxon>Rhodobacterales</taxon>
        <taxon>Roseobacteraceae</taxon>
        <taxon>Tateyamaria</taxon>
    </lineage>
</organism>
<reference evidence="2 3" key="1">
    <citation type="submission" date="2017-01" db="EMBL/GenBank/DDBJ databases">
        <title>Complete genome of Tateyamaria omphalii DOK1-4 isolated from seawater in Dokdo.</title>
        <authorList>
            <person name="Kim J.H."/>
            <person name="Chi W.-J."/>
        </authorList>
    </citation>
    <scope>NUCLEOTIDE SEQUENCE [LARGE SCALE GENOMIC DNA]</scope>
    <source>
        <strain evidence="2 3">DOK1-4</strain>
    </source>
</reference>
<dbReference type="RefSeq" id="WP_076628261.1">
    <property type="nucleotide sequence ID" value="NZ_CP019312.1"/>
</dbReference>
<keyword evidence="1" id="KW-1133">Transmembrane helix</keyword>
<dbReference type="KEGG" id="tom:BWR18_11110"/>
<dbReference type="EMBL" id="CP019312">
    <property type="protein sequence ID" value="APX12167.1"/>
    <property type="molecule type" value="Genomic_DNA"/>
</dbReference>
<dbReference type="AlphaFoldDB" id="A0A1P8MVN9"/>
<evidence type="ECO:0000256" key="1">
    <source>
        <dbReference type="SAM" id="Phobius"/>
    </source>
</evidence>
<dbReference type="OrthoDB" id="558011at2"/>
<name>A0A1P8MVN9_9RHOB</name>
<keyword evidence="1" id="KW-0472">Membrane</keyword>
<evidence type="ECO:0000313" key="2">
    <source>
        <dbReference type="EMBL" id="APX12167.1"/>
    </source>
</evidence>